<gene>
    <name evidence="1" type="ORF">QAD02_004003</name>
</gene>
<dbReference type="Proteomes" id="UP001239111">
    <property type="component" value="Chromosome 3"/>
</dbReference>
<reference evidence="1" key="1">
    <citation type="submission" date="2023-04" db="EMBL/GenBank/DDBJ databases">
        <title>A chromosome-level genome assembly of the parasitoid wasp Eretmocerus hayati.</title>
        <authorList>
            <person name="Zhong Y."/>
            <person name="Liu S."/>
            <person name="Liu Y."/>
        </authorList>
    </citation>
    <scope>NUCLEOTIDE SEQUENCE</scope>
    <source>
        <strain evidence="1">ZJU_SS_LIU_2023</strain>
    </source>
</reference>
<accession>A0ACC2NNJ0</accession>
<organism evidence="1 2">
    <name type="scientific">Eretmocerus hayati</name>
    <dbReference type="NCBI Taxonomy" id="131215"/>
    <lineage>
        <taxon>Eukaryota</taxon>
        <taxon>Metazoa</taxon>
        <taxon>Ecdysozoa</taxon>
        <taxon>Arthropoda</taxon>
        <taxon>Hexapoda</taxon>
        <taxon>Insecta</taxon>
        <taxon>Pterygota</taxon>
        <taxon>Neoptera</taxon>
        <taxon>Endopterygota</taxon>
        <taxon>Hymenoptera</taxon>
        <taxon>Apocrita</taxon>
        <taxon>Proctotrupomorpha</taxon>
        <taxon>Chalcidoidea</taxon>
        <taxon>Aphelinidae</taxon>
        <taxon>Aphelininae</taxon>
        <taxon>Eretmocerus</taxon>
    </lineage>
</organism>
<protein>
    <submittedName>
        <fullName evidence="1">Uncharacterized protein</fullName>
    </submittedName>
</protein>
<dbReference type="EMBL" id="CM056743">
    <property type="protein sequence ID" value="KAJ8672743.1"/>
    <property type="molecule type" value="Genomic_DNA"/>
</dbReference>
<evidence type="ECO:0000313" key="2">
    <source>
        <dbReference type="Proteomes" id="UP001239111"/>
    </source>
</evidence>
<name>A0ACC2NNJ0_9HYME</name>
<evidence type="ECO:0000313" key="1">
    <source>
        <dbReference type="EMBL" id="KAJ8672743.1"/>
    </source>
</evidence>
<proteinExistence type="predicted"/>
<keyword evidence="2" id="KW-1185">Reference proteome</keyword>
<comment type="caution">
    <text evidence="1">The sequence shown here is derived from an EMBL/GenBank/DDBJ whole genome shotgun (WGS) entry which is preliminary data.</text>
</comment>
<sequence>MIYYTAKILLQASYLRVRPHELSRHTSLQSPRYPGEVAAFSGYRARRPAELARRVAAADFQSRRYSGGCGPAGVYLARSYIDRLLPCLCLSFLTVCIVHVSVGCLALGDEYTLAHWLGNLLPSKLVWQRYSAPCNPRAQRVPYQPASTPERSNGGGEIDDAPLPPFFALALPRRPKPLPRFRVAKV</sequence>